<dbReference type="PANTHER" id="PTHR33463:SF136">
    <property type="entry name" value="NB-ARC DOMAIN-CONTAINING PROTEIN"/>
    <property type="match status" value="1"/>
</dbReference>
<keyword evidence="4" id="KW-1185">Reference proteome</keyword>
<dbReference type="Proteomes" id="UP001634007">
    <property type="component" value="Unassembled WGS sequence"/>
</dbReference>
<protein>
    <recommendedName>
        <fullName evidence="2">Disease resistance protein At4g27190-like leucine-rich repeats domain-containing protein</fullName>
    </recommendedName>
</protein>
<gene>
    <name evidence="3" type="ORF">ACJRO7_011267</name>
</gene>
<feature type="domain" description="Disease resistance protein At4g27190-like leucine-rich repeats" evidence="2">
    <location>
        <begin position="96"/>
        <end position="194"/>
    </location>
</feature>
<keyword evidence="1" id="KW-0611">Plant defense</keyword>
<dbReference type="AlphaFoldDB" id="A0ABD3LK51"/>
<dbReference type="SUPFAM" id="SSF52058">
    <property type="entry name" value="L domain-like"/>
    <property type="match status" value="1"/>
</dbReference>
<dbReference type="InterPro" id="IPR032675">
    <property type="entry name" value="LRR_dom_sf"/>
</dbReference>
<feature type="non-terminal residue" evidence="3">
    <location>
        <position position="240"/>
    </location>
</feature>
<organism evidence="3 4">
    <name type="scientific">Eucalyptus globulus</name>
    <name type="common">Tasmanian blue gum</name>
    <dbReference type="NCBI Taxonomy" id="34317"/>
    <lineage>
        <taxon>Eukaryota</taxon>
        <taxon>Viridiplantae</taxon>
        <taxon>Streptophyta</taxon>
        <taxon>Embryophyta</taxon>
        <taxon>Tracheophyta</taxon>
        <taxon>Spermatophyta</taxon>
        <taxon>Magnoliopsida</taxon>
        <taxon>eudicotyledons</taxon>
        <taxon>Gunneridae</taxon>
        <taxon>Pentapetalae</taxon>
        <taxon>rosids</taxon>
        <taxon>malvids</taxon>
        <taxon>Myrtales</taxon>
        <taxon>Myrtaceae</taxon>
        <taxon>Myrtoideae</taxon>
        <taxon>Eucalypteae</taxon>
        <taxon>Eucalyptus</taxon>
    </lineage>
</organism>
<reference evidence="3 4" key="1">
    <citation type="submission" date="2024-11" db="EMBL/GenBank/DDBJ databases">
        <title>Chromosome-level genome assembly of Eucalyptus globulus Labill. provides insights into its genome evolution.</title>
        <authorList>
            <person name="Li X."/>
        </authorList>
    </citation>
    <scope>NUCLEOTIDE SEQUENCE [LARGE SCALE GENOMIC DNA]</scope>
    <source>
        <strain evidence="3">CL2024</strain>
        <tissue evidence="3">Fresh tender leaves</tissue>
    </source>
</reference>
<dbReference type="InterPro" id="IPR050905">
    <property type="entry name" value="Plant_NBS-LRR"/>
</dbReference>
<dbReference type="PANTHER" id="PTHR33463">
    <property type="entry name" value="NB-ARC DOMAIN-CONTAINING PROTEIN-RELATED"/>
    <property type="match status" value="1"/>
</dbReference>
<name>A0ABD3LK51_EUCGL</name>
<dbReference type="Pfam" id="PF23247">
    <property type="entry name" value="LRR_RPS2"/>
    <property type="match status" value="2"/>
</dbReference>
<evidence type="ECO:0000259" key="2">
    <source>
        <dbReference type="Pfam" id="PF23247"/>
    </source>
</evidence>
<comment type="caution">
    <text evidence="3">The sequence shown here is derived from an EMBL/GenBank/DDBJ whole genome shotgun (WGS) entry which is preliminary data.</text>
</comment>
<evidence type="ECO:0000313" key="4">
    <source>
        <dbReference type="Proteomes" id="UP001634007"/>
    </source>
</evidence>
<accession>A0ABD3LK51</accession>
<sequence length="240" mass="26845">RFPNLEKLFVHCNSFEDIFTEDAFGHAGETSCGGLSDMQKPLKALENLKHLYLSKLCNLKRVWKDGSLMAEILKQIEVMDIISCPSLSIVFPSPISFQSLTNLKVENCIGLVHMGTCSAVTSLVHLTWLTLKNCRAMEDVVIDDENGVEEISFPKLQRLILDGLQSLESFSSINCAFTFPSLVGILVTKCPKINIFCKGALRTPKLKGVFFSYQDREGRLKGDLNTTIQTFSARNNPHRI</sequence>
<evidence type="ECO:0000313" key="3">
    <source>
        <dbReference type="EMBL" id="KAL3750246.1"/>
    </source>
</evidence>
<feature type="domain" description="Disease resistance protein At4g27190-like leucine-rich repeats" evidence="2">
    <location>
        <begin position="2"/>
        <end position="93"/>
    </location>
</feature>
<feature type="non-terminal residue" evidence="3">
    <location>
        <position position="1"/>
    </location>
</feature>
<dbReference type="EMBL" id="JBJKBG010000002">
    <property type="protein sequence ID" value="KAL3750246.1"/>
    <property type="molecule type" value="Genomic_DNA"/>
</dbReference>
<evidence type="ECO:0000256" key="1">
    <source>
        <dbReference type="ARBA" id="ARBA00022821"/>
    </source>
</evidence>
<dbReference type="InterPro" id="IPR057135">
    <property type="entry name" value="At4g27190-like_LRR"/>
</dbReference>
<proteinExistence type="predicted"/>
<dbReference type="Gene3D" id="3.80.10.10">
    <property type="entry name" value="Ribonuclease Inhibitor"/>
    <property type="match status" value="1"/>
</dbReference>